<dbReference type="InterPro" id="IPR000028">
    <property type="entry name" value="Chloroperoxidase"/>
</dbReference>
<dbReference type="SUPFAM" id="SSF47571">
    <property type="entry name" value="Cloroperoxidase"/>
    <property type="match status" value="1"/>
</dbReference>
<evidence type="ECO:0000256" key="1">
    <source>
        <dbReference type="ARBA" id="ARBA00001970"/>
    </source>
</evidence>
<evidence type="ECO:0000256" key="8">
    <source>
        <dbReference type="SAM" id="MobiDB-lite"/>
    </source>
</evidence>
<organism evidence="10">
    <name type="scientific">Rhodotorula toruloides</name>
    <name type="common">Yeast</name>
    <name type="synonym">Rhodosporidium toruloides</name>
    <dbReference type="NCBI Taxonomy" id="5286"/>
    <lineage>
        <taxon>Eukaryota</taxon>
        <taxon>Fungi</taxon>
        <taxon>Dikarya</taxon>
        <taxon>Basidiomycota</taxon>
        <taxon>Pucciniomycotina</taxon>
        <taxon>Microbotryomycetes</taxon>
        <taxon>Sporidiobolales</taxon>
        <taxon>Sporidiobolaceae</taxon>
        <taxon>Rhodotorula</taxon>
    </lineage>
</organism>
<proteinExistence type="inferred from homology"/>
<evidence type="ECO:0000256" key="4">
    <source>
        <dbReference type="ARBA" id="ARBA00022723"/>
    </source>
</evidence>
<evidence type="ECO:0000256" key="7">
    <source>
        <dbReference type="ARBA" id="ARBA00025795"/>
    </source>
</evidence>
<evidence type="ECO:0000313" key="10">
    <source>
        <dbReference type="EMBL" id="CDR38182.1"/>
    </source>
</evidence>
<dbReference type="EMBL" id="LK052938">
    <property type="protein sequence ID" value="CDR38182.1"/>
    <property type="molecule type" value="Genomic_DNA"/>
</dbReference>
<comment type="similarity">
    <text evidence="7">Belongs to the chloroperoxidase family.</text>
</comment>
<evidence type="ECO:0000256" key="6">
    <source>
        <dbReference type="ARBA" id="ARBA00023004"/>
    </source>
</evidence>
<dbReference type="AlphaFoldDB" id="A0A061ATX0"/>
<gene>
    <name evidence="10" type="ORF">RHTO0S_03e05270g</name>
</gene>
<sequence>MVAAPETQRQREEESPTFAQPIFPSLRFFHTILYAFKVVAFLVTLHTSDLVLLLLNLVSPSRKGRDVSPPAFSPSNPPPFADYPFLWGLCKTANWLGKEWSPEWLWSWTHWSGLLRKGKISQPMNEEGWSRSPCPALNALANHGIIPRDGRHLTPSQLSSAIQYAYNLSPTLAIQLLSPFEPLWRDRGWFDLSDLGVHNLVEHDGSLTREDNNSPFAQATDVATQATPSKRLIDRYFPPEVERPLTWQNFAAMLRHRRLEAREHNPQFVYNTLHRIFASGNAALEFRTIDDKIQDHRDWLGVGDDGCERFPRNFHSGAKDAYGYTILQAQLFTAMIELAAGPIDGTPRMKTIADGVAAQDGWNAMLGETGTKSRRHRASSPMSSAGGSSRD</sequence>
<feature type="region of interest" description="Disordered" evidence="8">
    <location>
        <begin position="368"/>
        <end position="391"/>
    </location>
</feature>
<dbReference type="OrthoDB" id="407298at2759"/>
<reference evidence="10" key="1">
    <citation type="journal article" date="2014" name="Genome Announc.">
        <title>Draft genome sequence of Rhodosporidium toruloides CECT1137, an oleaginous yeast of biotechnological interest.</title>
        <authorList>
            <person name="Morin N."/>
            <person name="Calcas X."/>
            <person name="Devillers H."/>
            <person name="Durrens P."/>
            <person name="Sherman D.J."/>
            <person name="Nicaud J.-M."/>
            <person name="Neuveglise C."/>
        </authorList>
    </citation>
    <scope>NUCLEOTIDE SEQUENCE</scope>
    <source>
        <strain evidence="10">CECT1137</strain>
    </source>
</reference>
<feature type="domain" description="Heme haloperoxidase family profile" evidence="9">
    <location>
        <begin position="107"/>
        <end position="331"/>
    </location>
</feature>
<keyword evidence="4" id="KW-0479">Metal-binding</keyword>
<dbReference type="Pfam" id="PF01328">
    <property type="entry name" value="Peroxidase_2"/>
    <property type="match status" value="1"/>
</dbReference>
<evidence type="ECO:0000259" key="9">
    <source>
        <dbReference type="PROSITE" id="PS51405"/>
    </source>
</evidence>
<keyword evidence="6" id="KW-0408">Iron</keyword>
<dbReference type="PROSITE" id="PS51405">
    <property type="entry name" value="HEME_HALOPEROXIDASE"/>
    <property type="match status" value="1"/>
</dbReference>
<dbReference type="InterPro" id="IPR036851">
    <property type="entry name" value="Chloroperoxidase-like_sf"/>
</dbReference>
<accession>A0A061ATX0</accession>
<evidence type="ECO:0000256" key="3">
    <source>
        <dbReference type="ARBA" id="ARBA00022617"/>
    </source>
</evidence>
<dbReference type="GO" id="GO:0046872">
    <property type="term" value="F:metal ion binding"/>
    <property type="evidence" value="ECO:0007669"/>
    <property type="project" value="UniProtKB-KW"/>
</dbReference>
<feature type="compositionally biased region" description="Low complexity" evidence="8">
    <location>
        <begin position="379"/>
        <end position="391"/>
    </location>
</feature>
<keyword evidence="2" id="KW-0575">Peroxidase</keyword>
<name>A0A061ATX0_RHOTO</name>
<dbReference type="Gene3D" id="1.10.489.10">
    <property type="entry name" value="Chloroperoxidase-like"/>
    <property type="match status" value="1"/>
</dbReference>
<protein>
    <submittedName>
        <fullName evidence="10">RHTO0S03e05270g1_1</fullName>
    </submittedName>
</protein>
<evidence type="ECO:0000256" key="2">
    <source>
        <dbReference type="ARBA" id="ARBA00022559"/>
    </source>
</evidence>
<dbReference type="PANTHER" id="PTHR33577">
    <property type="entry name" value="STERIGMATOCYSTIN BIOSYNTHESIS PEROXIDASE STCC-RELATED"/>
    <property type="match status" value="1"/>
</dbReference>
<comment type="cofactor">
    <cofactor evidence="1">
        <name>heme b</name>
        <dbReference type="ChEBI" id="CHEBI:60344"/>
    </cofactor>
</comment>
<dbReference type="PANTHER" id="PTHR33577:SF18">
    <property type="entry name" value="HEME HALOPEROXIDASE FAMILY PROFILE DOMAIN-CONTAINING PROTEIN"/>
    <property type="match status" value="1"/>
</dbReference>
<keyword evidence="3" id="KW-0349">Heme</keyword>
<keyword evidence="5" id="KW-0560">Oxidoreductase</keyword>
<evidence type="ECO:0000256" key="5">
    <source>
        <dbReference type="ARBA" id="ARBA00023002"/>
    </source>
</evidence>
<dbReference type="GO" id="GO:0004601">
    <property type="term" value="F:peroxidase activity"/>
    <property type="evidence" value="ECO:0007669"/>
    <property type="project" value="UniProtKB-KW"/>
</dbReference>